<evidence type="ECO:0000256" key="1">
    <source>
        <dbReference type="SAM" id="MobiDB-lite"/>
    </source>
</evidence>
<evidence type="ECO:0000313" key="2">
    <source>
        <dbReference type="EMBL" id="RKN52648.1"/>
    </source>
</evidence>
<comment type="caution">
    <text evidence="2">The sequence shown here is derived from an EMBL/GenBank/DDBJ whole genome shotgun (WGS) entry which is preliminary data.</text>
</comment>
<reference evidence="2 3" key="1">
    <citation type="journal article" date="2015" name="Int. J. Syst. Evol. Microbiol.">
        <title>Micromonospora costi sp. nov., isolated from a leaf of Costus speciosus.</title>
        <authorList>
            <person name="Thawai C."/>
        </authorList>
    </citation>
    <scope>NUCLEOTIDE SEQUENCE [LARGE SCALE GENOMIC DNA]</scope>
    <source>
        <strain evidence="2 3">CS1-12</strain>
    </source>
</reference>
<dbReference type="AlphaFoldDB" id="A0A3A9ZW53"/>
<proteinExistence type="predicted"/>
<organism evidence="2 3">
    <name type="scientific">Micromonospora costi</name>
    <dbReference type="NCBI Taxonomy" id="1530042"/>
    <lineage>
        <taxon>Bacteria</taxon>
        <taxon>Bacillati</taxon>
        <taxon>Actinomycetota</taxon>
        <taxon>Actinomycetes</taxon>
        <taxon>Micromonosporales</taxon>
        <taxon>Micromonosporaceae</taxon>
        <taxon>Micromonospora</taxon>
    </lineage>
</organism>
<gene>
    <name evidence="2" type="ORF">D7193_22610</name>
</gene>
<dbReference type="Proteomes" id="UP000279968">
    <property type="component" value="Unassembled WGS sequence"/>
</dbReference>
<name>A0A3A9ZW53_9ACTN</name>
<dbReference type="RefSeq" id="WP_120781555.1">
    <property type="nucleotide sequence ID" value="NZ_JBHLUP010000002.1"/>
</dbReference>
<accession>A0A3A9ZW53</accession>
<sequence>MMVASDTAATAGRARRLAEYMGQHVLAVSGTCVCRRLGSCQRAVLFDRRGTSRPEVDFAAGQLSHVGRHYDLMLDGVPCRILVIAMETARLRESVTLDQRYVEVMDSARLPYRDRNPHMKGVANALRLALGREPGDDRKGEHLRVDGLGRPVHIFDAFALGNLRLCSATVGGDMKSLSNPTMSRNCLPHLAATIKILEPTLCIVQGVQVHKTLTEVMSSRRSLAPHLEQVRLAGVDTLVADFTSPSAWGTQGWGGLTHSYLRGTVAPALRVAHQLMRDPSAPAGNPTVQRQRRHTAANDQVRR</sequence>
<protein>
    <recommendedName>
        <fullName evidence="4">Uracil-DNA glycosylase-like domain-containing protein</fullName>
    </recommendedName>
</protein>
<dbReference type="EMBL" id="RBAN01000004">
    <property type="protein sequence ID" value="RKN52648.1"/>
    <property type="molecule type" value="Genomic_DNA"/>
</dbReference>
<keyword evidence="3" id="KW-1185">Reference proteome</keyword>
<evidence type="ECO:0000313" key="3">
    <source>
        <dbReference type="Proteomes" id="UP000279968"/>
    </source>
</evidence>
<dbReference type="OrthoDB" id="3347692at2"/>
<evidence type="ECO:0008006" key="4">
    <source>
        <dbReference type="Google" id="ProtNLM"/>
    </source>
</evidence>
<feature type="region of interest" description="Disordered" evidence="1">
    <location>
        <begin position="278"/>
        <end position="303"/>
    </location>
</feature>